<organism evidence="8 9">
    <name type="scientific">Parafrankia colletiae</name>
    <dbReference type="NCBI Taxonomy" id="573497"/>
    <lineage>
        <taxon>Bacteria</taxon>
        <taxon>Bacillati</taxon>
        <taxon>Actinomycetota</taxon>
        <taxon>Actinomycetes</taxon>
        <taxon>Frankiales</taxon>
        <taxon>Frankiaceae</taxon>
        <taxon>Parafrankia</taxon>
    </lineage>
</organism>
<keyword evidence="3" id="KW-0233">DNA recombination</keyword>
<dbReference type="PANTHER" id="PTHR30349:SF91">
    <property type="entry name" value="INTA PROTEIN"/>
    <property type="match status" value="1"/>
</dbReference>
<accession>A0A1S1R0B8</accession>
<dbReference type="PANTHER" id="PTHR30349">
    <property type="entry name" value="PHAGE INTEGRASE-RELATED"/>
    <property type="match status" value="1"/>
</dbReference>
<dbReference type="EMBL" id="MBLM01000108">
    <property type="protein sequence ID" value="OHV38965.1"/>
    <property type="molecule type" value="Genomic_DNA"/>
</dbReference>
<dbReference type="InterPro" id="IPR002104">
    <property type="entry name" value="Integrase_catalytic"/>
</dbReference>
<proteinExistence type="predicted"/>
<dbReference type="InterPro" id="IPR050090">
    <property type="entry name" value="Tyrosine_recombinase_XerCD"/>
</dbReference>
<dbReference type="GO" id="GO:0003677">
    <property type="term" value="F:DNA binding"/>
    <property type="evidence" value="ECO:0007669"/>
    <property type="project" value="UniProtKB-UniRule"/>
</dbReference>
<dbReference type="Pfam" id="PF14659">
    <property type="entry name" value="Phage_int_SAM_3"/>
    <property type="match status" value="1"/>
</dbReference>
<dbReference type="SUPFAM" id="SSF56349">
    <property type="entry name" value="DNA breaking-rejoining enzymes"/>
    <property type="match status" value="1"/>
</dbReference>
<keyword evidence="2 4" id="KW-0238">DNA-binding</keyword>
<evidence type="ECO:0000313" key="9">
    <source>
        <dbReference type="Proteomes" id="UP000179627"/>
    </source>
</evidence>
<evidence type="ECO:0000256" key="2">
    <source>
        <dbReference type="ARBA" id="ARBA00023125"/>
    </source>
</evidence>
<dbReference type="OrthoDB" id="148546at2"/>
<comment type="caution">
    <text evidence="8">The sequence shown here is derived from an EMBL/GenBank/DDBJ whole genome shotgun (WGS) entry which is preliminary data.</text>
</comment>
<dbReference type="Proteomes" id="UP000179627">
    <property type="component" value="Unassembled WGS sequence"/>
</dbReference>
<dbReference type="InterPro" id="IPR013762">
    <property type="entry name" value="Integrase-like_cat_sf"/>
</dbReference>
<evidence type="ECO:0000259" key="7">
    <source>
        <dbReference type="PROSITE" id="PS51900"/>
    </source>
</evidence>
<evidence type="ECO:0000256" key="3">
    <source>
        <dbReference type="ARBA" id="ARBA00023172"/>
    </source>
</evidence>
<dbReference type="CDD" id="cd01189">
    <property type="entry name" value="INT_ICEBs1_C_like"/>
    <property type="match status" value="1"/>
</dbReference>
<evidence type="ECO:0000256" key="5">
    <source>
        <dbReference type="SAM" id="MobiDB-lite"/>
    </source>
</evidence>
<dbReference type="Gene3D" id="1.10.443.10">
    <property type="entry name" value="Intergrase catalytic core"/>
    <property type="match status" value="1"/>
</dbReference>
<dbReference type="InterPro" id="IPR011010">
    <property type="entry name" value="DNA_brk_join_enz"/>
</dbReference>
<evidence type="ECO:0000259" key="6">
    <source>
        <dbReference type="PROSITE" id="PS51898"/>
    </source>
</evidence>
<feature type="domain" description="Core-binding (CB)" evidence="7">
    <location>
        <begin position="104"/>
        <end position="188"/>
    </location>
</feature>
<keyword evidence="1" id="KW-0229">DNA integration</keyword>
<dbReference type="GO" id="GO:0006310">
    <property type="term" value="P:DNA recombination"/>
    <property type="evidence" value="ECO:0007669"/>
    <property type="project" value="UniProtKB-KW"/>
</dbReference>
<name>A0A1S1R0B8_9ACTN</name>
<dbReference type="Gene3D" id="1.10.150.130">
    <property type="match status" value="1"/>
</dbReference>
<feature type="compositionally biased region" description="Basic and acidic residues" evidence="5">
    <location>
        <begin position="7"/>
        <end position="24"/>
    </location>
</feature>
<dbReference type="AlphaFoldDB" id="A0A1S1R0B8"/>
<dbReference type="Pfam" id="PF00589">
    <property type="entry name" value="Phage_integrase"/>
    <property type="match status" value="1"/>
</dbReference>
<dbReference type="InterPro" id="IPR004107">
    <property type="entry name" value="Integrase_SAM-like_N"/>
</dbReference>
<protein>
    <submittedName>
        <fullName evidence="8">Integrase</fullName>
    </submittedName>
</protein>
<dbReference type="InterPro" id="IPR010998">
    <property type="entry name" value="Integrase_recombinase_N"/>
</dbReference>
<dbReference type="PROSITE" id="PS51900">
    <property type="entry name" value="CB"/>
    <property type="match status" value="1"/>
</dbReference>
<feature type="region of interest" description="Disordered" evidence="5">
    <location>
        <begin position="1"/>
        <end position="44"/>
    </location>
</feature>
<evidence type="ECO:0000313" key="8">
    <source>
        <dbReference type="EMBL" id="OHV38965.1"/>
    </source>
</evidence>
<dbReference type="GO" id="GO:0015074">
    <property type="term" value="P:DNA integration"/>
    <property type="evidence" value="ECO:0007669"/>
    <property type="project" value="UniProtKB-KW"/>
</dbReference>
<reference evidence="9" key="1">
    <citation type="submission" date="2016-07" db="EMBL/GenBank/DDBJ databases">
        <title>Sequence Frankia sp. strain CcI1.17.</title>
        <authorList>
            <person name="Ghodhbane-Gtari F."/>
            <person name="Swanson E."/>
            <person name="Gueddou A."/>
            <person name="Morris K."/>
            <person name="Hezbri K."/>
            <person name="Ktari A."/>
            <person name="Nouioui I."/>
            <person name="Abebe-Akele F."/>
            <person name="Simpson S."/>
            <person name="Thomas K."/>
            <person name="Gtari M."/>
            <person name="Tisa L.S."/>
            <person name="Hurst S."/>
        </authorList>
    </citation>
    <scope>NUCLEOTIDE SEQUENCE [LARGE SCALE GENOMIC DNA]</scope>
    <source>
        <strain evidence="9">Cc1.17</strain>
    </source>
</reference>
<dbReference type="InterPro" id="IPR044068">
    <property type="entry name" value="CB"/>
</dbReference>
<evidence type="ECO:0000256" key="1">
    <source>
        <dbReference type="ARBA" id="ARBA00022908"/>
    </source>
</evidence>
<gene>
    <name evidence="8" type="ORF">CC117_02725</name>
</gene>
<feature type="compositionally biased region" description="Acidic residues" evidence="5">
    <location>
        <begin position="422"/>
        <end position="434"/>
    </location>
</feature>
<evidence type="ECO:0000256" key="4">
    <source>
        <dbReference type="PROSITE-ProRule" id="PRU01248"/>
    </source>
</evidence>
<feature type="domain" description="Tyr recombinase" evidence="6">
    <location>
        <begin position="211"/>
        <end position="411"/>
    </location>
</feature>
<keyword evidence="9" id="KW-1185">Reference proteome</keyword>
<dbReference type="PROSITE" id="PS51898">
    <property type="entry name" value="TYR_RECOMBINASE"/>
    <property type="match status" value="1"/>
</dbReference>
<feature type="region of interest" description="Disordered" evidence="5">
    <location>
        <begin position="414"/>
        <end position="434"/>
    </location>
</feature>
<sequence length="434" mass="49084">MSLQQALREHLDRARAGQDPRGDEEITGEPIGRKRKQNRRAQGEGSVYWREDRQRWVIEIDYGVVNGRRKRVPRYFKTQDEAIEEQRKARQSKADGLTTLDRRSRFADFLTYWLDEVVDPSERAESTKSSYRDMVNNHIRPALGSRRLVELKHEDLQRFLNRKAVDGYSASTMRTLRSVLRQALNEAVITEKIARNVAETLRVPKARKPKRTVAALSKDDGLRLLDEAKSTRHYALYVLLAMVGLRRGEALALRWSDFDESASTLRVARQVTRVRGVKGLIVGPTKSQAGQRTLTLPGRCVEVLLSHRTAQHAHRQAAGERWREHGLIFPSTVGTHLEPRGLNTHLSKVCQRAGLPHLGPHALRHTAATMAYALGVDWKQIQGMLGHTMLSTTMDIYVDMVDTVHGDAASKLDGWFPAEKNEDPEDGTTEAEGA</sequence>